<feature type="region of interest" description="Disordered" evidence="5">
    <location>
        <begin position="33"/>
        <end position="133"/>
    </location>
</feature>
<name>A0ABQ8QPQ9_9AGAR</name>
<dbReference type="EMBL" id="MU790523">
    <property type="protein sequence ID" value="KAJ4000363.1"/>
    <property type="molecule type" value="Genomic_DNA"/>
</dbReference>
<dbReference type="PANTHER" id="PTHR15549">
    <property type="entry name" value="PAIRED IMMUNOGLOBULIN-LIKE TYPE 2 RECEPTOR"/>
    <property type="match status" value="1"/>
</dbReference>
<dbReference type="Proteomes" id="UP001163828">
    <property type="component" value="Unassembled WGS sequence"/>
</dbReference>
<keyword evidence="4 6" id="KW-0472">Membrane</keyword>
<evidence type="ECO:0000256" key="4">
    <source>
        <dbReference type="ARBA" id="ARBA00023136"/>
    </source>
</evidence>
<gene>
    <name evidence="7" type="ORF">F5050DRAFT_1709066</name>
</gene>
<evidence type="ECO:0000256" key="5">
    <source>
        <dbReference type="SAM" id="MobiDB-lite"/>
    </source>
</evidence>
<feature type="transmembrane region" description="Helical" evidence="6">
    <location>
        <begin position="177"/>
        <end position="199"/>
    </location>
</feature>
<comment type="subcellular location">
    <subcellularLocation>
        <location evidence="1">Membrane</location>
        <topology evidence="1">Single-pass membrane protein</topology>
    </subcellularLocation>
</comment>
<comment type="caution">
    <text evidence="7">The sequence shown here is derived from an EMBL/GenBank/DDBJ whole genome shotgun (WGS) entry which is preliminary data.</text>
</comment>
<proteinExistence type="predicted"/>
<evidence type="ECO:0000256" key="6">
    <source>
        <dbReference type="SAM" id="Phobius"/>
    </source>
</evidence>
<protein>
    <submittedName>
        <fullName evidence="7">Uncharacterized protein</fullName>
    </submittedName>
</protein>
<reference evidence="7" key="1">
    <citation type="submission" date="2022-08" db="EMBL/GenBank/DDBJ databases">
        <authorList>
            <consortium name="DOE Joint Genome Institute"/>
            <person name="Min B."/>
            <person name="Riley R."/>
            <person name="Sierra-Patev S."/>
            <person name="Naranjo-Ortiz M."/>
            <person name="Looney B."/>
            <person name="Konkel Z."/>
            <person name="Slot J.C."/>
            <person name="Sakamoto Y."/>
            <person name="Steenwyk J.L."/>
            <person name="Rokas A."/>
            <person name="Carro J."/>
            <person name="Camarero S."/>
            <person name="Ferreira P."/>
            <person name="Molpeceres G."/>
            <person name="Ruiz-Duenas F.J."/>
            <person name="Serrano A."/>
            <person name="Henrissat B."/>
            <person name="Drula E."/>
            <person name="Hughes K.W."/>
            <person name="Mata J.L."/>
            <person name="Ishikawa N.K."/>
            <person name="Vargas-Isla R."/>
            <person name="Ushijima S."/>
            <person name="Smith C.A."/>
            <person name="Ahrendt S."/>
            <person name="Andreopoulos W."/>
            <person name="He G."/>
            <person name="Labutti K."/>
            <person name="Lipzen A."/>
            <person name="Ng V."/>
            <person name="Sandor L."/>
            <person name="Barry K."/>
            <person name="Martinez A.T."/>
            <person name="Xiao Y."/>
            <person name="Gibbons J.G."/>
            <person name="Terashima K."/>
            <person name="Hibbett D.S."/>
            <person name="Grigoriev I.V."/>
        </authorList>
    </citation>
    <scope>NUCLEOTIDE SEQUENCE</scope>
    <source>
        <strain evidence="7">TFB10827</strain>
    </source>
</reference>
<keyword evidence="3 6" id="KW-1133">Transmembrane helix</keyword>
<dbReference type="InterPro" id="IPR051694">
    <property type="entry name" value="Immunoregulatory_rcpt-like"/>
</dbReference>
<evidence type="ECO:0000256" key="2">
    <source>
        <dbReference type="ARBA" id="ARBA00022692"/>
    </source>
</evidence>
<evidence type="ECO:0000313" key="7">
    <source>
        <dbReference type="EMBL" id="KAJ4000363.1"/>
    </source>
</evidence>
<feature type="compositionally biased region" description="Basic and acidic residues" evidence="5">
    <location>
        <begin position="429"/>
        <end position="439"/>
    </location>
</feature>
<feature type="compositionally biased region" description="Acidic residues" evidence="5">
    <location>
        <begin position="441"/>
        <end position="450"/>
    </location>
</feature>
<evidence type="ECO:0000256" key="1">
    <source>
        <dbReference type="ARBA" id="ARBA00004167"/>
    </source>
</evidence>
<organism evidence="7 8">
    <name type="scientific">Lentinula boryana</name>
    <dbReference type="NCBI Taxonomy" id="40481"/>
    <lineage>
        <taxon>Eukaryota</taxon>
        <taxon>Fungi</taxon>
        <taxon>Dikarya</taxon>
        <taxon>Basidiomycota</taxon>
        <taxon>Agaricomycotina</taxon>
        <taxon>Agaricomycetes</taxon>
        <taxon>Agaricomycetidae</taxon>
        <taxon>Agaricales</taxon>
        <taxon>Marasmiineae</taxon>
        <taxon>Omphalotaceae</taxon>
        <taxon>Lentinula</taxon>
    </lineage>
</organism>
<feature type="region of interest" description="Disordered" evidence="5">
    <location>
        <begin position="417"/>
        <end position="450"/>
    </location>
</feature>
<evidence type="ECO:0000313" key="8">
    <source>
        <dbReference type="Proteomes" id="UP001163828"/>
    </source>
</evidence>
<feature type="compositionally biased region" description="Low complexity" evidence="5">
    <location>
        <begin position="417"/>
        <end position="428"/>
    </location>
</feature>
<dbReference type="PANTHER" id="PTHR15549:SF26">
    <property type="entry name" value="AXIAL BUDDING PATTERN PROTEIN 2-RELATED"/>
    <property type="match status" value="1"/>
</dbReference>
<keyword evidence="2 6" id="KW-0812">Transmembrane</keyword>
<sequence>MSHQLEHKARSAELHRRKAYINRADILDSLEGTTTSTSVKSTSAPATSVTTTSAAETTTTSKAADSTTTSQSATSIANTTSATASVTTSSSKSSSATTSSSSTSSSSTATSKGTSAGSSTSSTSTQAATTSAANVPVASRTVATYVTYTPSSSVTGTAAVASSSTTTTSGGVSAGSIVGGIFGTIGGILVVAVIVAFIVRRIRNRRRDDEHFNAAQFRNSAVLIDDEFGNDNFSARPPTMIARHMANAPAAPPVTYGYYPGADPYAPGDPFTPIEQFHPSGPYGHYNAYPTYTQEPVYSLQPGETFVHNNPIAPSGSAGSAEEMDPTTAHNTYLNRQPTLRGPDTQSTDVHQQQYLNMNRVASPPAMAASADYNTGIPSPTSATPLYHPHSSAEHSSVLPLQNMYAPIEYPSVGAPAPAAAAATAPAAHRQDAQRRPETVYDPEDAYGGM</sequence>
<accession>A0ABQ8QPQ9</accession>
<keyword evidence="8" id="KW-1185">Reference proteome</keyword>
<evidence type="ECO:0000256" key="3">
    <source>
        <dbReference type="ARBA" id="ARBA00022989"/>
    </source>
</evidence>